<dbReference type="EMBL" id="CAJHIS010000003">
    <property type="protein sequence ID" value="CAD6491941.1"/>
    <property type="molecule type" value="Genomic_DNA"/>
</dbReference>
<dbReference type="Pfam" id="PF01370">
    <property type="entry name" value="Epimerase"/>
    <property type="match status" value="1"/>
</dbReference>
<organism evidence="3 4">
    <name type="scientific">Candidatus Argoarchaeum ethanivorans</name>
    <dbReference type="NCBI Taxonomy" id="2608793"/>
    <lineage>
        <taxon>Archaea</taxon>
        <taxon>Methanobacteriati</taxon>
        <taxon>Methanobacteriota</taxon>
        <taxon>Stenosarchaea group</taxon>
        <taxon>Methanomicrobia</taxon>
        <taxon>Methanosarcinales</taxon>
        <taxon>Methanosarcinales incertae sedis</taxon>
        <taxon>GOM Arc I cluster</taxon>
        <taxon>Candidatus Argoarchaeum</taxon>
    </lineage>
</organism>
<dbReference type="Gene3D" id="3.40.50.720">
    <property type="entry name" value="NAD(P)-binding Rossmann-like Domain"/>
    <property type="match status" value="1"/>
</dbReference>
<keyword evidence="3" id="KW-0560">Oxidoreductase</keyword>
<name>A0A811T6K7_9EURY</name>
<evidence type="ECO:0000313" key="4">
    <source>
        <dbReference type="Proteomes" id="UP000634805"/>
    </source>
</evidence>
<feature type="domain" description="NAD-dependent epimerase/dehydratase" evidence="2">
    <location>
        <begin position="7"/>
        <end position="239"/>
    </location>
</feature>
<comment type="caution">
    <text evidence="3">The sequence shown here is derived from an EMBL/GenBank/DDBJ whole genome shotgun (WGS) entry which is preliminary data.</text>
</comment>
<sequence>MTKTYRILVTGATGFVGSNLVRRLSSNGHDIHILTRRSSNKWRLMDCFLDLHNHTIDLLNQKELKGLMTEIEPDVIFHLATSSMYGGVQRPDREVIETNLLGAVNLINACNDIDYKCFVNTGSSSEYGPKKEPMKETDICEPINFYGISKCAATLYGQSIAQTKDKPIIGLRLFSPFGPFDDKSRLITYAITNALQNKPLLLGDPAAVRDYIYIEDVLDVYLQSMEIASGLKGEVFNVGSGSQITVTYIVNRIIEITDSQSEIKWNSFSGRAYDTEKWEADIEKVNRSFNWRPKCHIDDGIRQTISWFENNLHLYK</sequence>
<protein>
    <submittedName>
        <fullName evidence="3">GDP-L-fucose synthase</fullName>
        <ecNumber evidence="3">1.1.1.271</ecNumber>
    </submittedName>
</protein>
<dbReference type="InterPro" id="IPR001509">
    <property type="entry name" value="Epimerase_deHydtase"/>
</dbReference>
<accession>A0A811T6K7</accession>
<dbReference type="SUPFAM" id="SSF51735">
    <property type="entry name" value="NAD(P)-binding Rossmann-fold domains"/>
    <property type="match status" value="1"/>
</dbReference>
<evidence type="ECO:0000259" key="2">
    <source>
        <dbReference type="Pfam" id="PF01370"/>
    </source>
</evidence>
<gene>
    <name evidence="3" type="primary">fcl_2</name>
    <name evidence="3" type="ORF">EMLJLAPB_00196</name>
</gene>
<dbReference type="AlphaFoldDB" id="A0A811T6K7"/>
<dbReference type="Proteomes" id="UP000634805">
    <property type="component" value="Unassembled WGS sequence"/>
</dbReference>
<dbReference type="InterPro" id="IPR036291">
    <property type="entry name" value="NAD(P)-bd_dom_sf"/>
</dbReference>
<dbReference type="EC" id="1.1.1.271" evidence="3"/>
<evidence type="ECO:0000256" key="1">
    <source>
        <dbReference type="ARBA" id="ARBA00007637"/>
    </source>
</evidence>
<comment type="similarity">
    <text evidence="1">Belongs to the NAD(P)-dependent epimerase/dehydratase family.</text>
</comment>
<proteinExistence type="inferred from homology"/>
<dbReference type="PANTHER" id="PTHR43000">
    <property type="entry name" value="DTDP-D-GLUCOSE 4,6-DEHYDRATASE-RELATED"/>
    <property type="match status" value="1"/>
</dbReference>
<dbReference type="GO" id="GO:0050577">
    <property type="term" value="F:GDP-L-fucose synthase activity"/>
    <property type="evidence" value="ECO:0007669"/>
    <property type="project" value="UniProtKB-EC"/>
</dbReference>
<evidence type="ECO:0000313" key="3">
    <source>
        <dbReference type="EMBL" id="CAD6491941.1"/>
    </source>
</evidence>
<reference evidence="3" key="1">
    <citation type="submission" date="2020-10" db="EMBL/GenBank/DDBJ databases">
        <authorList>
            <person name="Hahn C.J."/>
            <person name="Laso-Perez R."/>
            <person name="Vulcano F."/>
            <person name="Vaziourakis K.-M."/>
            <person name="Stokke R."/>
            <person name="Steen I.H."/>
            <person name="Teske A."/>
            <person name="Boetius A."/>
            <person name="Liebeke M."/>
            <person name="Amann R."/>
            <person name="Knittel K."/>
        </authorList>
    </citation>
    <scope>NUCLEOTIDE SEQUENCE</scope>
    <source>
        <strain evidence="3">Gfbio:e3339647-f889-4370-9287-4fb5cb688e4c:AG392D22_GoMArc1</strain>
    </source>
</reference>